<sequence length="338" mass="38249">MQSIELMALVCLAFISDFALARPNSDRMNWVGFKNEYGKDYQTAEENEQRMALFLATKERIEQHNSNEQSSYKLGLNYMADWTPEELAGINGSYFDSIGHERIRKLELSHDDDPFLQAILAEPAPVPVRVDWRSVPNRVSEVKAQRKCQGSWAFAATGVLEGQQMERNLLMEPVSLSEQQIIDCTMHADGCTGGRTDIALKTIEGLGGIAGELDYPFLGPKDFCWYNPNKFIMKVRGVKTFVGEEDKLEKLVAKFGPVAVTISREADALYYKSGIYTCSKKQSSWNDWILVVGYGSDRKFGDYWILKGSWGREWGENGYMRIRRGVCQIGAYVTIPLV</sequence>
<protein>
    <submittedName>
        <fullName evidence="5">Cathepsin L</fullName>
    </submittedName>
</protein>
<organism evidence="5">
    <name type="scientific">Aceria tosichella</name>
    <name type="common">wheat curl mite</name>
    <dbReference type="NCBI Taxonomy" id="561515"/>
    <lineage>
        <taxon>Eukaryota</taxon>
        <taxon>Metazoa</taxon>
        <taxon>Ecdysozoa</taxon>
        <taxon>Arthropoda</taxon>
        <taxon>Chelicerata</taxon>
        <taxon>Arachnida</taxon>
        <taxon>Acari</taxon>
        <taxon>Acariformes</taxon>
        <taxon>Trombidiformes</taxon>
        <taxon>Prostigmata</taxon>
        <taxon>Eupodina</taxon>
        <taxon>Eriophyoidea</taxon>
        <taxon>Eriophyidae</taxon>
        <taxon>Eriophyinae</taxon>
        <taxon>Aceriini</taxon>
        <taxon>Aceria</taxon>
    </lineage>
</organism>
<dbReference type="Gene3D" id="3.90.70.10">
    <property type="entry name" value="Cysteine proteinases"/>
    <property type="match status" value="1"/>
</dbReference>
<proteinExistence type="inferred from homology"/>
<dbReference type="InterPro" id="IPR038765">
    <property type="entry name" value="Papain-like_cys_pep_sf"/>
</dbReference>
<dbReference type="InterPro" id="IPR013128">
    <property type="entry name" value="Peptidase_C1A"/>
</dbReference>
<evidence type="ECO:0000256" key="1">
    <source>
        <dbReference type="ARBA" id="ARBA00008455"/>
    </source>
</evidence>
<evidence type="ECO:0000259" key="3">
    <source>
        <dbReference type="SMART" id="SM00645"/>
    </source>
</evidence>
<dbReference type="InterPro" id="IPR000668">
    <property type="entry name" value="Peptidase_C1A_C"/>
</dbReference>
<dbReference type="AlphaFoldDB" id="A0A6G1S9W2"/>
<feature type="domain" description="Cathepsin propeptide inhibitor" evidence="4">
    <location>
        <begin position="30"/>
        <end position="87"/>
    </location>
</feature>
<dbReference type="SMART" id="SM00848">
    <property type="entry name" value="Inhibitor_I29"/>
    <property type="match status" value="1"/>
</dbReference>
<dbReference type="EMBL" id="GGYP01002535">
    <property type="protein sequence ID" value="MDE47306.1"/>
    <property type="molecule type" value="Transcribed_RNA"/>
</dbReference>
<name>A0A6G1S9W2_9ACAR</name>
<feature type="chain" id="PRO_5026165288" evidence="2">
    <location>
        <begin position="22"/>
        <end position="338"/>
    </location>
</feature>
<accession>A0A6G1S9W2</accession>
<dbReference type="PANTHER" id="PTHR12411">
    <property type="entry name" value="CYSTEINE PROTEASE FAMILY C1-RELATED"/>
    <property type="match status" value="1"/>
</dbReference>
<dbReference type="Pfam" id="PF00112">
    <property type="entry name" value="Peptidase_C1"/>
    <property type="match status" value="1"/>
</dbReference>
<evidence type="ECO:0000256" key="2">
    <source>
        <dbReference type="SAM" id="SignalP"/>
    </source>
</evidence>
<feature type="domain" description="Peptidase C1A papain C-terminal" evidence="3">
    <location>
        <begin position="126"/>
        <end position="337"/>
    </location>
</feature>
<dbReference type="GO" id="GO:0006508">
    <property type="term" value="P:proteolysis"/>
    <property type="evidence" value="ECO:0007669"/>
    <property type="project" value="InterPro"/>
</dbReference>
<dbReference type="GO" id="GO:0008234">
    <property type="term" value="F:cysteine-type peptidase activity"/>
    <property type="evidence" value="ECO:0007669"/>
    <property type="project" value="InterPro"/>
</dbReference>
<dbReference type="InterPro" id="IPR039417">
    <property type="entry name" value="Peptidase_C1A_papain-like"/>
</dbReference>
<reference evidence="5" key="1">
    <citation type="submission" date="2018-10" db="EMBL/GenBank/DDBJ databases">
        <title>Transcriptome assembly of Aceria tosichella (Wheat curl mite) Type 2.</title>
        <authorList>
            <person name="Scully E.D."/>
            <person name="Geib S.M."/>
            <person name="Palmer N.A."/>
            <person name="Gupta A.K."/>
            <person name="Sarath G."/>
            <person name="Tatineni S."/>
        </authorList>
    </citation>
    <scope>NUCLEOTIDE SEQUENCE</scope>
    <source>
        <strain evidence="5">LincolnNE</strain>
    </source>
</reference>
<comment type="similarity">
    <text evidence="1">Belongs to the peptidase C1 family.</text>
</comment>
<gene>
    <name evidence="5" type="primary">Cp1_4</name>
    <name evidence="5" type="ORF">g.442</name>
</gene>
<dbReference type="CDD" id="cd02248">
    <property type="entry name" value="Peptidase_C1A"/>
    <property type="match status" value="1"/>
</dbReference>
<dbReference type="SMART" id="SM00645">
    <property type="entry name" value="Pept_C1"/>
    <property type="match status" value="1"/>
</dbReference>
<dbReference type="Pfam" id="PF08246">
    <property type="entry name" value="Inhibitor_I29"/>
    <property type="match status" value="1"/>
</dbReference>
<feature type="signal peptide" evidence="2">
    <location>
        <begin position="1"/>
        <end position="21"/>
    </location>
</feature>
<dbReference type="InterPro" id="IPR013201">
    <property type="entry name" value="Prot_inhib_I29"/>
</dbReference>
<evidence type="ECO:0000313" key="5">
    <source>
        <dbReference type="EMBL" id="MDE47306.1"/>
    </source>
</evidence>
<keyword evidence="2" id="KW-0732">Signal</keyword>
<dbReference type="SUPFAM" id="SSF54001">
    <property type="entry name" value="Cysteine proteinases"/>
    <property type="match status" value="1"/>
</dbReference>
<evidence type="ECO:0000259" key="4">
    <source>
        <dbReference type="SMART" id="SM00848"/>
    </source>
</evidence>